<dbReference type="InterPro" id="IPR050950">
    <property type="entry name" value="HTH-type_LysR_regulators"/>
</dbReference>
<dbReference type="EMBL" id="AENN01000006">
    <property type="protein sequence ID" value="EFR31753.1"/>
    <property type="molecule type" value="Genomic_DNA"/>
</dbReference>
<dbReference type="SUPFAM" id="SSF53850">
    <property type="entry name" value="Periplasmic binding protein-like II"/>
    <property type="match status" value="1"/>
</dbReference>
<dbReference type="PANTHER" id="PTHR30419:SF8">
    <property type="entry name" value="NITROGEN ASSIMILATION TRANSCRIPTIONAL ACTIVATOR-RELATED"/>
    <property type="match status" value="1"/>
</dbReference>
<dbReference type="PRINTS" id="PR00039">
    <property type="entry name" value="HTHLYSR"/>
</dbReference>
<proteinExistence type="inferred from homology"/>
<dbReference type="Pfam" id="PF00126">
    <property type="entry name" value="HTH_1"/>
    <property type="match status" value="1"/>
</dbReference>
<dbReference type="PROSITE" id="PS50931">
    <property type="entry name" value="HTH_LYSR"/>
    <property type="match status" value="1"/>
</dbReference>
<feature type="domain" description="HTH lysR-type" evidence="5">
    <location>
        <begin position="1"/>
        <end position="58"/>
    </location>
</feature>
<protein>
    <submittedName>
        <fullName evidence="6">Transcriptional regulator, LysR family</fullName>
    </submittedName>
</protein>
<dbReference type="InterPro" id="IPR036390">
    <property type="entry name" value="WH_DNA-bd_sf"/>
</dbReference>
<organism evidence="6 7">
    <name type="scientific">Eremococcus coleocola ACS-139-V-Col8</name>
    <dbReference type="NCBI Taxonomy" id="908337"/>
    <lineage>
        <taxon>Bacteria</taxon>
        <taxon>Bacillati</taxon>
        <taxon>Bacillota</taxon>
        <taxon>Bacilli</taxon>
        <taxon>Lactobacillales</taxon>
        <taxon>Aerococcaceae</taxon>
        <taxon>Eremococcus</taxon>
    </lineage>
</organism>
<dbReference type="GO" id="GO:0003677">
    <property type="term" value="F:DNA binding"/>
    <property type="evidence" value="ECO:0007669"/>
    <property type="project" value="UniProtKB-KW"/>
</dbReference>
<keyword evidence="3" id="KW-0238">DNA-binding</keyword>
<evidence type="ECO:0000259" key="5">
    <source>
        <dbReference type="PROSITE" id="PS50931"/>
    </source>
</evidence>
<evidence type="ECO:0000256" key="1">
    <source>
        <dbReference type="ARBA" id="ARBA00009437"/>
    </source>
</evidence>
<dbReference type="InterPro" id="IPR036388">
    <property type="entry name" value="WH-like_DNA-bd_sf"/>
</dbReference>
<dbReference type="GO" id="GO:0003700">
    <property type="term" value="F:DNA-binding transcription factor activity"/>
    <property type="evidence" value="ECO:0007669"/>
    <property type="project" value="InterPro"/>
</dbReference>
<evidence type="ECO:0000256" key="3">
    <source>
        <dbReference type="ARBA" id="ARBA00023125"/>
    </source>
</evidence>
<dbReference type="Pfam" id="PF03466">
    <property type="entry name" value="LysR_substrate"/>
    <property type="match status" value="1"/>
</dbReference>
<keyword evidence="7" id="KW-1185">Reference proteome</keyword>
<keyword evidence="4" id="KW-0804">Transcription</keyword>
<evidence type="ECO:0000313" key="7">
    <source>
        <dbReference type="Proteomes" id="UP000005990"/>
    </source>
</evidence>
<evidence type="ECO:0000256" key="4">
    <source>
        <dbReference type="ARBA" id="ARBA00023163"/>
    </source>
</evidence>
<dbReference type="PANTHER" id="PTHR30419">
    <property type="entry name" value="HTH-TYPE TRANSCRIPTIONAL REGULATOR YBHD"/>
    <property type="match status" value="1"/>
</dbReference>
<dbReference type="FunFam" id="1.10.10.10:FF:000001">
    <property type="entry name" value="LysR family transcriptional regulator"/>
    <property type="match status" value="1"/>
</dbReference>
<accession>E4KMN1</accession>
<evidence type="ECO:0000256" key="2">
    <source>
        <dbReference type="ARBA" id="ARBA00023015"/>
    </source>
</evidence>
<dbReference type="RefSeq" id="WP_006417885.1">
    <property type="nucleotide sequence ID" value="NZ_AENN01000006.1"/>
</dbReference>
<evidence type="ECO:0000313" key="6">
    <source>
        <dbReference type="EMBL" id="EFR31753.1"/>
    </source>
</evidence>
<dbReference type="CDD" id="cd05466">
    <property type="entry name" value="PBP2_LTTR_substrate"/>
    <property type="match status" value="1"/>
</dbReference>
<dbReference type="InterPro" id="IPR000847">
    <property type="entry name" value="LysR_HTH_N"/>
</dbReference>
<dbReference type="Gene3D" id="3.40.190.290">
    <property type="match status" value="1"/>
</dbReference>
<gene>
    <name evidence="6" type="ORF">HMPREF9257_0094</name>
</gene>
<dbReference type="STRING" id="908337.HMPREF9257_0094"/>
<dbReference type="Gene3D" id="1.10.10.10">
    <property type="entry name" value="Winged helix-like DNA-binding domain superfamily/Winged helix DNA-binding domain"/>
    <property type="match status" value="1"/>
</dbReference>
<reference evidence="6 7" key="1">
    <citation type="submission" date="2010-10" db="EMBL/GenBank/DDBJ databases">
        <authorList>
            <person name="Durkin A.S."/>
            <person name="Madupu R."/>
            <person name="Torralba M."/>
            <person name="Gillis M."/>
            <person name="Methe B."/>
            <person name="Sutton G."/>
            <person name="Nelson K.E."/>
        </authorList>
    </citation>
    <scope>NUCLEOTIDE SEQUENCE [LARGE SCALE GENOMIC DNA]</scope>
    <source>
        <strain evidence="6 7">ACS-139-V-Col8</strain>
    </source>
</reference>
<dbReference type="AlphaFoldDB" id="E4KMN1"/>
<dbReference type="InterPro" id="IPR005119">
    <property type="entry name" value="LysR_subst-bd"/>
</dbReference>
<dbReference type="SUPFAM" id="SSF46785">
    <property type="entry name" value="Winged helix' DNA-binding domain"/>
    <property type="match status" value="1"/>
</dbReference>
<name>E4KMN1_9LACT</name>
<keyword evidence="2" id="KW-0805">Transcription regulation</keyword>
<dbReference type="GO" id="GO:0005829">
    <property type="term" value="C:cytosol"/>
    <property type="evidence" value="ECO:0007669"/>
    <property type="project" value="TreeGrafter"/>
</dbReference>
<dbReference type="eggNOG" id="COG0583">
    <property type="taxonomic scope" value="Bacteria"/>
</dbReference>
<comment type="similarity">
    <text evidence="1">Belongs to the LysR transcriptional regulatory family.</text>
</comment>
<sequence length="292" mass="33341">MNIQHIKYFIAVAEHRNISKAAQGLYLSQPSLSLTIKNLEAELGSPLIYYKNRKMYLTDFGEYVFTEGKKILENYDTFVEKINNFHQQVPQKIAIGSTNLFVLQHQEKIVKFIDSTPEAEIHSIQTGSIHLQDMLVQEEIDLGLISDPIVLPNIVIEPLNIGYDVSVVISADNPLAAQAKLQFKDLEALNFCVLSEDYVLSNRYLIERGKENHFEPHISFIHNDWEILVHYTKQLKAVCLLPSALESNCVVDGLKWIPLDDPINYFPVNVAYLKDKKLSKLALKLINCLKED</sequence>
<comment type="caution">
    <text evidence="6">The sequence shown here is derived from an EMBL/GenBank/DDBJ whole genome shotgun (WGS) entry which is preliminary data.</text>
</comment>
<dbReference type="Proteomes" id="UP000005990">
    <property type="component" value="Unassembled WGS sequence"/>
</dbReference>